<accession>A0AAN2PM18</accession>
<sequence length="88" mass="10335">MEGKSLYIIITITSMKFVGTPEPNSLISFFLPNRANHIIKRPHKIKMMEKILYPIECHPFPHRLNDIVIIILTFKFQNEFFNLLASCM</sequence>
<dbReference type="Proteomes" id="UP000182110">
    <property type="component" value="Unassembled WGS sequence"/>
</dbReference>
<gene>
    <name evidence="1" type="ORF">BN1180_04886</name>
</gene>
<name>A0AAN2PM18_9BACI</name>
<dbReference type="EMBL" id="CCXW01000001">
    <property type="protein sequence ID" value="CEG34681.1"/>
    <property type="molecule type" value="Genomic_DNA"/>
</dbReference>
<dbReference type="AlphaFoldDB" id="A0AAN2PM18"/>
<comment type="caution">
    <text evidence="1">The sequence shown here is derived from an EMBL/GenBank/DDBJ whole genome shotgun (WGS) entry which is preliminary data.</text>
</comment>
<organism evidence="1 2">
    <name type="scientific">Peribacillus simplex</name>
    <dbReference type="NCBI Taxonomy" id="1478"/>
    <lineage>
        <taxon>Bacteria</taxon>
        <taxon>Bacillati</taxon>
        <taxon>Bacillota</taxon>
        <taxon>Bacilli</taxon>
        <taxon>Bacillales</taxon>
        <taxon>Bacillaceae</taxon>
        <taxon>Peribacillus</taxon>
    </lineage>
</organism>
<protein>
    <submittedName>
        <fullName evidence="1">Uncharacterized protein</fullName>
    </submittedName>
</protein>
<proteinExistence type="predicted"/>
<evidence type="ECO:0000313" key="2">
    <source>
        <dbReference type="Proteomes" id="UP000182110"/>
    </source>
</evidence>
<evidence type="ECO:0000313" key="1">
    <source>
        <dbReference type="EMBL" id="CEG34681.1"/>
    </source>
</evidence>
<keyword evidence="2" id="KW-1185">Reference proteome</keyword>
<reference evidence="1 2" key="1">
    <citation type="journal article" date="2014" name="Genome Announc.">
        <title>Genome Sequence of Bacillus simplex Strain P558, Isolated from a Human Fecal Sample.</title>
        <authorList>
            <person name="Croce O."/>
            <person name="Hugon P."/>
            <person name="Lagier J.C."/>
            <person name="Bibi F."/>
            <person name="Robert C."/>
            <person name="Azhar E.I."/>
            <person name="Raoult D."/>
            <person name="Fournier P.E."/>
        </authorList>
    </citation>
    <scope>NUCLEOTIDE SEQUENCE [LARGE SCALE GENOMIC DNA]</scope>
    <source>
        <strain evidence="1 2">P558</strain>
    </source>
</reference>